<accession>A0A131YFT6</accession>
<organism evidence="2">
    <name type="scientific">Rhipicephalus appendiculatus</name>
    <name type="common">Brown ear tick</name>
    <dbReference type="NCBI Taxonomy" id="34631"/>
    <lineage>
        <taxon>Eukaryota</taxon>
        <taxon>Metazoa</taxon>
        <taxon>Ecdysozoa</taxon>
        <taxon>Arthropoda</taxon>
        <taxon>Chelicerata</taxon>
        <taxon>Arachnida</taxon>
        <taxon>Acari</taxon>
        <taxon>Parasitiformes</taxon>
        <taxon>Ixodida</taxon>
        <taxon>Ixodoidea</taxon>
        <taxon>Ixodidae</taxon>
        <taxon>Rhipicephalinae</taxon>
        <taxon>Rhipicephalus</taxon>
        <taxon>Rhipicephalus</taxon>
    </lineage>
</organism>
<sequence>MMPHAPKLQVILRATALEILQLDAHQLCYDPALCDLMQAMLFFSMLTKQESGSEQASRIYWIISITVCAIVSFPLSRLMRYATCINPEPTNLSGNHLQ</sequence>
<keyword evidence="1" id="KW-0812">Transmembrane</keyword>
<proteinExistence type="predicted"/>
<protein>
    <submittedName>
        <fullName evidence="2">Uncharacterized protein</fullName>
    </submittedName>
</protein>
<evidence type="ECO:0000313" key="2">
    <source>
        <dbReference type="EMBL" id="JAP76956.1"/>
    </source>
</evidence>
<feature type="transmembrane region" description="Helical" evidence="1">
    <location>
        <begin position="59"/>
        <end position="76"/>
    </location>
</feature>
<evidence type="ECO:0000256" key="1">
    <source>
        <dbReference type="SAM" id="Phobius"/>
    </source>
</evidence>
<keyword evidence="1" id="KW-1133">Transmembrane helix</keyword>
<keyword evidence="1" id="KW-0472">Membrane</keyword>
<name>A0A131YFT6_RHIAP</name>
<dbReference type="AlphaFoldDB" id="A0A131YFT6"/>
<reference evidence="2" key="1">
    <citation type="journal article" date="2016" name="Ticks Tick Borne Dis.">
        <title>De novo assembly and annotation of the salivary gland transcriptome of Rhipicephalus appendiculatus male and female ticks during blood feeding.</title>
        <authorList>
            <person name="de Castro M.H."/>
            <person name="de Klerk D."/>
            <person name="Pienaar R."/>
            <person name="Latif A.A."/>
            <person name="Rees D.J."/>
            <person name="Mans B.J."/>
        </authorList>
    </citation>
    <scope>NUCLEOTIDE SEQUENCE</scope>
    <source>
        <tissue evidence="2">Salivary glands</tissue>
    </source>
</reference>
<dbReference type="EMBL" id="GEDV01011601">
    <property type="protein sequence ID" value="JAP76956.1"/>
    <property type="molecule type" value="Transcribed_RNA"/>
</dbReference>